<dbReference type="GO" id="GO:0050501">
    <property type="term" value="F:hyaluronan synthase activity"/>
    <property type="evidence" value="ECO:0007669"/>
    <property type="project" value="TreeGrafter"/>
</dbReference>
<sequence length="529" mass="57954">MRVASLPAFVERSGRTAALLGWLLYAGLLVGLFALLPPELPRLEAASAILSFGLVGFWRWAWGAMHLTRSAIYSRLVFPKIRARAEAAAPPPALYVLVTSYRMPQALNAAVYGRLFDEIARFGVPTMVVACVTDHADVLTIERSFARRDLPEGSRVEIISQRGKGKRDAMAAALDLMAADHPPAGAQVVLMDGDTLLGEDALRKTCAVLTAEPRVGAVTTDNLPIVKGGGFTREWYRARMMQRDNLMGSMALSRRLLVLTGRFSVFRARLATSNGFVNAVAGDHVDHPRLGRIRMLTGDDKSTWFETLRTGWDMLYVRDVAVHPVEELPAGGFVRASSALMLRWYGNMVRSNGRAVALGPKRCGWFLWIALLDQRLSMWTSLLGPTTAILLALTQDATVLTLYLVWVLLSRGVLCALYGLTTGRFHPLFVFALYYNQVVGAAIKIFAYHHPDRQRWTRQAKTSGGPLTRPSFGARLSGPYLVTSISLFMLATATLSGSLDAAPSARHPWSLGDALFTPVRHPSVHGPGS</sequence>
<feature type="transmembrane region" description="Helical" evidence="6">
    <location>
        <begin position="428"/>
        <end position="448"/>
    </location>
</feature>
<feature type="transmembrane region" description="Helical" evidence="6">
    <location>
        <begin position="16"/>
        <end position="37"/>
    </location>
</feature>
<gene>
    <name evidence="7" type="primary">alg8</name>
    <name evidence="7" type="ORF">GCM10011390_47870</name>
</gene>
<protein>
    <submittedName>
        <fullName evidence="7">Mannuronan synthase</fullName>
    </submittedName>
</protein>
<dbReference type="GO" id="GO:0085029">
    <property type="term" value="P:extracellular matrix assembly"/>
    <property type="evidence" value="ECO:0007669"/>
    <property type="project" value="TreeGrafter"/>
</dbReference>
<dbReference type="AlphaFoldDB" id="A0A917A365"/>
<reference evidence="7" key="1">
    <citation type="journal article" date="2014" name="Int. J. Syst. Evol. Microbiol.">
        <title>Complete genome sequence of Corynebacterium casei LMG S-19264T (=DSM 44701T), isolated from a smear-ripened cheese.</title>
        <authorList>
            <consortium name="US DOE Joint Genome Institute (JGI-PGF)"/>
            <person name="Walter F."/>
            <person name="Albersmeier A."/>
            <person name="Kalinowski J."/>
            <person name="Ruckert C."/>
        </authorList>
    </citation>
    <scope>NUCLEOTIDE SEQUENCE</scope>
    <source>
        <strain evidence="7">CGMCC 1.15367</strain>
    </source>
</reference>
<dbReference type="PANTHER" id="PTHR22913:SF12">
    <property type="entry name" value="MANNURONAN SYNTHASE"/>
    <property type="match status" value="1"/>
</dbReference>
<feature type="transmembrane region" description="Helical" evidence="6">
    <location>
        <begin position="400"/>
        <end position="421"/>
    </location>
</feature>
<dbReference type="SUPFAM" id="SSF53448">
    <property type="entry name" value="Nucleotide-diphospho-sugar transferases"/>
    <property type="match status" value="1"/>
</dbReference>
<dbReference type="InterPro" id="IPR029044">
    <property type="entry name" value="Nucleotide-diphossugar_trans"/>
</dbReference>
<organism evidence="7 8">
    <name type="scientific">Aureimonas endophytica</name>
    <dbReference type="NCBI Taxonomy" id="2027858"/>
    <lineage>
        <taxon>Bacteria</taxon>
        <taxon>Pseudomonadati</taxon>
        <taxon>Pseudomonadota</taxon>
        <taxon>Alphaproteobacteria</taxon>
        <taxon>Hyphomicrobiales</taxon>
        <taxon>Aurantimonadaceae</taxon>
        <taxon>Aureimonas</taxon>
    </lineage>
</organism>
<dbReference type="GO" id="GO:0005886">
    <property type="term" value="C:plasma membrane"/>
    <property type="evidence" value="ECO:0007669"/>
    <property type="project" value="UniProtKB-SubCell"/>
</dbReference>
<keyword evidence="5 6" id="KW-0472">Membrane</keyword>
<dbReference type="PANTHER" id="PTHR22913">
    <property type="entry name" value="HYALURONAN SYNTHASE"/>
    <property type="match status" value="1"/>
</dbReference>
<keyword evidence="4" id="KW-0808">Transferase</keyword>
<keyword evidence="3" id="KW-0328">Glycosyltransferase</keyword>
<evidence type="ECO:0000256" key="2">
    <source>
        <dbReference type="ARBA" id="ARBA00022475"/>
    </source>
</evidence>
<comment type="caution">
    <text evidence="7">The sequence shown here is derived from an EMBL/GenBank/DDBJ whole genome shotgun (WGS) entry which is preliminary data.</text>
</comment>
<keyword evidence="8" id="KW-1185">Reference proteome</keyword>
<reference evidence="7" key="2">
    <citation type="submission" date="2020-09" db="EMBL/GenBank/DDBJ databases">
        <authorList>
            <person name="Sun Q."/>
            <person name="Zhou Y."/>
        </authorList>
    </citation>
    <scope>NUCLEOTIDE SEQUENCE</scope>
    <source>
        <strain evidence="7">CGMCC 1.15367</strain>
    </source>
</reference>
<accession>A0A917A365</accession>
<keyword evidence="6" id="KW-1133">Transmembrane helix</keyword>
<dbReference type="Proteomes" id="UP000644699">
    <property type="component" value="Unassembled WGS sequence"/>
</dbReference>
<name>A0A917A365_9HYPH</name>
<evidence type="ECO:0000256" key="5">
    <source>
        <dbReference type="ARBA" id="ARBA00023136"/>
    </source>
</evidence>
<evidence type="ECO:0000313" key="8">
    <source>
        <dbReference type="Proteomes" id="UP000644699"/>
    </source>
</evidence>
<evidence type="ECO:0000256" key="6">
    <source>
        <dbReference type="SAM" id="Phobius"/>
    </source>
</evidence>
<comment type="subcellular location">
    <subcellularLocation>
        <location evidence="1">Cell membrane</location>
    </subcellularLocation>
</comment>
<dbReference type="Gene3D" id="3.90.550.10">
    <property type="entry name" value="Spore Coat Polysaccharide Biosynthesis Protein SpsA, Chain A"/>
    <property type="match status" value="1"/>
</dbReference>
<dbReference type="EMBL" id="BMIQ01000011">
    <property type="protein sequence ID" value="GGE22880.1"/>
    <property type="molecule type" value="Genomic_DNA"/>
</dbReference>
<dbReference type="GO" id="GO:0030213">
    <property type="term" value="P:hyaluronan biosynthetic process"/>
    <property type="evidence" value="ECO:0007669"/>
    <property type="project" value="TreeGrafter"/>
</dbReference>
<evidence type="ECO:0000256" key="4">
    <source>
        <dbReference type="ARBA" id="ARBA00022679"/>
    </source>
</evidence>
<feature type="transmembrane region" description="Helical" evidence="6">
    <location>
        <begin position="43"/>
        <end position="62"/>
    </location>
</feature>
<keyword evidence="6" id="KW-0812">Transmembrane</keyword>
<dbReference type="Pfam" id="PF13641">
    <property type="entry name" value="Glyco_tranf_2_3"/>
    <property type="match status" value="1"/>
</dbReference>
<evidence type="ECO:0000256" key="3">
    <source>
        <dbReference type="ARBA" id="ARBA00022676"/>
    </source>
</evidence>
<proteinExistence type="predicted"/>
<evidence type="ECO:0000313" key="7">
    <source>
        <dbReference type="EMBL" id="GGE22880.1"/>
    </source>
</evidence>
<dbReference type="RefSeq" id="WP_188913038.1">
    <property type="nucleotide sequence ID" value="NZ_BMIQ01000011.1"/>
</dbReference>
<evidence type="ECO:0000256" key="1">
    <source>
        <dbReference type="ARBA" id="ARBA00004236"/>
    </source>
</evidence>
<keyword evidence="2" id="KW-1003">Cell membrane</keyword>